<gene>
    <name evidence="10" type="ORF">PICMEDRAFT_19316</name>
</gene>
<dbReference type="GO" id="GO:0005643">
    <property type="term" value="C:nuclear pore"/>
    <property type="evidence" value="ECO:0007669"/>
    <property type="project" value="EnsemblFungi"/>
</dbReference>
<dbReference type="GO" id="GO:0017070">
    <property type="term" value="F:U6 snRNA binding"/>
    <property type="evidence" value="ECO:0007669"/>
    <property type="project" value="EnsemblFungi"/>
</dbReference>
<dbReference type="SUPFAM" id="SSF52058">
    <property type="entry name" value="L domain-like"/>
    <property type="match status" value="1"/>
</dbReference>
<evidence type="ECO:0000256" key="5">
    <source>
        <dbReference type="ARBA" id="ARBA00022737"/>
    </source>
</evidence>
<keyword evidence="6" id="KW-0509">mRNA transport</keyword>
<accession>A0A1E3NRF6</accession>
<dbReference type="EMBL" id="KV454001">
    <property type="protein sequence ID" value="ODQ48707.1"/>
    <property type="molecule type" value="Genomic_DNA"/>
</dbReference>
<keyword evidence="7" id="KW-0539">Nucleus</keyword>
<dbReference type="Gene3D" id="1.10.8.10">
    <property type="entry name" value="DNA helicase RuvA subunit, C-terminal domain"/>
    <property type="match status" value="1"/>
</dbReference>
<dbReference type="GO" id="GO:0008033">
    <property type="term" value="P:tRNA processing"/>
    <property type="evidence" value="ECO:0007669"/>
    <property type="project" value="EnsemblFungi"/>
</dbReference>
<dbReference type="InterPro" id="IPR032675">
    <property type="entry name" value="LRR_dom_sf"/>
</dbReference>
<dbReference type="Proteomes" id="UP000094455">
    <property type="component" value="Unassembled WGS sequence"/>
</dbReference>
<evidence type="ECO:0000313" key="10">
    <source>
        <dbReference type="EMBL" id="ODQ48707.1"/>
    </source>
</evidence>
<dbReference type="Pfam" id="PF24048">
    <property type="entry name" value="LRR_NXF1-5"/>
    <property type="match status" value="1"/>
</dbReference>
<feature type="non-terminal residue" evidence="10">
    <location>
        <position position="568"/>
    </location>
</feature>
<dbReference type="AlphaFoldDB" id="A0A1E3NRF6"/>
<comment type="subcellular location">
    <subcellularLocation>
        <location evidence="1">Nucleus</location>
    </subcellularLocation>
</comment>
<dbReference type="GO" id="GO:0030623">
    <property type="term" value="F:U5 snRNA binding"/>
    <property type="evidence" value="ECO:0007669"/>
    <property type="project" value="EnsemblFungi"/>
</dbReference>
<proteinExistence type="inferred from homology"/>
<keyword evidence="3" id="KW-0813">Transport</keyword>
<evidence type="ECO:0000256" key="2">
    <source>
        <dbReference type="ARBA" id="ARBA00009285"/>
    </source>
</evidence>
<evidence type="ECO:0000313" key="11">
    <source>
        <dbReference type="Proteomes" id="UP000094455"/>
    </source>
</evidence>
<dbReference type="InterPro" id="IPR032710">
    <property type="entry name" value="NTF2-like_dom_sf"/>
</dbReference>
<dbReference type="Pfam" id="PF18444">
    <property type="entry name" value="RRM_9"/>
    <property type="match status" value="1"/>
</dbReference>
<evidence type="ECO:0008006" key="12">
    <source>
        <dbReference type="Google" id="ProtNLM"/>
    </source>
</evidence>
<evidence type="ECO:0000256" key="6">
    <source>
        <dbReference type="ARBA" id="ARBA00022816"/>
    </source>
</evidence>
<name>A0A1E3NRF6_9ASCO</name>
<sequence>GYNSPAHNLQRANEYVSQNMVTVEIQGWTNASQQDLINFLNRKARIVVTNPTVDPSGKLLQGQVRTMRDAQDLVKCSGLRFAGQTLFIRIIDNNGMNDQAGAKNTIDLLRNFILASYNSESRMLDLQNVQNNQTLVNNGLFSNANTTSKFFPALMKVAQKEKIQIDSINLSNNNLDDHSRWLYELSLCFPDVKNIALSNNNIRKIDLFDRLKNKFLQLRELIVQGNPIAQDMNAMQKLVSIFPRLIIIDGAQVRDEQKLNSILTFPVKSTSVFFENDELSKAATNFLSSYLNFWDTNRLNLMVLYTPQSQFSFQYDSSAISEYSGNTSPSLWNNYTSHSRNLKRVSNEKSRMMRLFVGPEQILNAFNCLPKTKHSLGTDPTNYSIETVSYPALGGMMITLHGEFEEVGQPDQQFADITSNSNKGHGYNKYKNNQNRRGILEKRCFDRVFVVVPGANGAFIVASDMLCIKLYSAKKSWNNVDINSTFQPTPSSSSVPVTISTPIPQSLPADVAGRLNLTQQELVLKIMTETRLKLEFVLMLCEQSNWDYTTAGQNFINSKSNIPPDAYV</sequence>
<dbReference type="PANTHER" id="PTHR10662">
    <property type="entry name" value="NUCLEAR RNA EXPORT FACTOR"/>
    <property type="match status" value="1"/>
</dbReference>
<dbReference type="CDD" id="cd14342">
    <property type="entry name" value="UBA_TAP-C"/>
    <property type="match status" value="1"/>
</dbReference>
<dbReference type="InterPro" id="IPR030217">
    <property type="entry name" value="NXF_fam"/>
</dbReference>
<dbReference type="InterPro" id="IPR018222">
    <property type="entry name" value="Nuclear_transport_factor_2_euk"/>
</dbReference>
<dbReference type="GO" id="GO:0030619">
    <property type="term" value="F:U1 snRNA binding"/>
    <property type="evidence" value="ECO:0007669"/>
    <property type="project" value="EnsemblFungi"/>
</dbReference>
<dbReference type="PROSITE" id="PS50177">
    <property type="entry name" value="NTF2_DOMAIN"/>
    <property type="match status" value="1"/>
</dbReference>
<evidence type="ECO:0000259" key="8">
    <source>
        <dbReference type="PROSITE" id="PS50177"/>
    </source>
</evidence>
<dbReference type="PANTHER" id="PTHR10662:SF22">
    <property type="entry name" value="NUCLEAR RNA EXPORT FACTOR 1"/>
    <property type="match status" value="1"/>
</dbReference>
<evidence type="ECO:0000256" key="1">
    <source>
        <dbReference type="ARBA" id="ARBA00004123"/>
    </source>
</evidence>
<protein>
    <recommendedName>
        <fullName evidence="12">NTF2 domain-containing protein</fullName>
    </recommendedName>
</protein>
<comment type="similarity">
    <text evidence="2">Belongs to the NXF family.</text>
</comment>
<dbReference type="GO" id="GO:0071528">
    <property type="term" value="P:tRNA re-export from nucleus"/>
    <property type="evidence" value="ECO:0007669"/>
    <property type="project" value="EnsemblFungi"/>
</dbReference>
<dbReference type="RefSeq" id="XP_019019820.1">
    <property type="nucleotide sequence ID" value="XM_019162113.1"/>
</dbReference>
<dbReference type="InterPro" id="IPR057125">
    <property type="entry name" value="NXF1/2/3/5-like_LRR"/>
</dbReference>
<dbReference type="GO" id="GO:0016973">
    <property type="term" value="P:poly(A)+ mRNA export from nucleus"/>
    <property type="evidence" value="ECO:0007669"/>
    <property type="project" value="EnsemblFungi"/>
</dbReference>
<dbReference type="GO" id="GO:0000055">
    <property type="term" value="P:ribosomal large subunit export from nucleus"/>
    <property type="evidence" value="ECO:0007669"/>
    <property type="project" value="EnsemblFungi"/>
</dbReference>
<dbReference type="InterPro" id="IPR005637">
    <property type="entry name" value="TAP_C_dom"/>
</dbReference>
<dbReference type="SUPFAM" id="SSF46934">
    <property type="entry name" value="UBA-like"/>
    <property type="match status" value="1"/>
</dbReference>
<evidence type="ECO:0000259" key="9">
    <source>
        <dbReference type="PROSITE" id="PS51281"/>
    </source>
</evidence>
<dbReference type="InterPro" id="IPR040736">
    <property type="entry name" value="Mex67_RRM"/>
</dbReference>
<dbReference type="Gene3D" id="3.80.10.10">
    <property type="entry name" value="Ribonuclease Inhibitor"/>
    <property type="match status" value="1"/>
</dbReference>
<dbReference type="STRING" id="763406.A0A1E3NRF6"/>
<dbReference type="SUPFAM" id="SSF54427">
    <property type="entry name" value="NTF2-like"/>
    <property type="match status" value="1"/>
</dbReference>
<reference evidence="10 11" key="1">
    <citation type="journal article" date="2016" name="Proc. Natl. Acad. Sci. U.S.A.">
        <title>Comparative genomics of biotechnologically important yeasts.</title>
        <authorList>
            <person name="Riley R."/>
            <person name="Haridas S."/>
            <person name="Wolfe K.H."/>
            <person name="Lopes M.R."/>
            <person name="Hittinger C.T."/>
            <person name="Goeker M."/>
            <person name="Salamov A.A."/>
            <person name="Wisecaver J.H."/>
            <person name="Long T.M."/>
            <person name="Calvey C.H."/>
            <person name="Aerts A.L."/>
            <person name="Barry K.W."/>
            <person name="Choi C."/>
            <person name="Clum A."/>
            <person name="Coughlan A.Y."/>
            <person name="Deshpande S."/>
            <person name="Douglass A.P."/>
            <person name="Hanson S.J."/>
            <person name="Klenk H.-P."/>
            <person name="LaButti K.M."/>
            <person name="Lapidus A."/>
            <person name="Lindquist E.A."/>
            <person name="Lipzen A.M."/>
            <person name="Meier-Kolthoff J.P."/>
            <person name="Ohm R.A."/>
            <person name="Otillar R.P."/>
            <person name="Pangilinan J.L."/>
            <person name="Peng Y."/>
            <person name="Rokas A."/>
            <person name="Rosa C.A."/>
            <person name="Scheuner C."/>
            <person name="Sibirny A.A."/>
            <person name="Slot J.C."/>
            <person name="Stielow J.B."/>
            <person name="Sun H."/>
            <person name="Kurtzman C.P."/>
            <person name="Blackwell M."/>
            <person name="Grigoriev I.V."/>
            <person name="Jeffries T.W."/>
        </authorList>
    </citation>
    <scope>NUCLEOTIDE SEQUENCE [LARGE SCALE GENOMIC DNA]</scope>
    <source>
        <strain evidence="10 11">NRRL Y-2026</strain>
    </source>
</reference>
<dbReference type="InterPro" id="IPR009060">
    <property type="entry name" value="UBA-like_sf"/>
</dbReference>
<keyword evidence="4" id="KW-0433">Leucine-rich repeat</keyword>
<dbReference type="PROSITE" id="PS51281">
    <property type="entry name" value="TAP_C"/>
    <property type="match status" value="1"/>
</dbReference>
<dbReference type="GO" id="GO:0000049">
    <property type="term" value="F:tRNA binding"/>
    <property type="evidence" value="ECO:0007669"/>
    <property type="project" value="EnsemblFungi"/>
</dbReference>
<dbReference type="GO" id="GO:0030621">
    <property type="term" value="F:U4 snRNA binding"/>
    <property type="evidence" value="ECO:0007669"/>
    <property type="project" value="EnsemblFungi"/>
</dbReference>
<feature type="domain" description="TAP-C" evidence="9">
    <location>
        <begin position="517"/>
        <end position="568"/>
    </location>
</feature>
<dbReference type="GO" id="GO:0042272">
    <property type="term" value="C:nuclear RNA export factor complex"/>
    <property type="evidence" value="ECO:0007669"/>
    <property type="project" value="EnsemblFungi"/>
</dbReference>
<keyword evidence="11" id="KW-1185">Reference proteome</keyword>
<dbReference type="InterPro" id="IPR002075">
    <property type="entry name" value="NTF2_dom"/>
</dbReference>
<dbReference type="GeneID" id="30178800"/>
<dbReference type="Pfam" id="PF22602">
    <property type="entry name" value="NXF_NTF2"/>
    <property type="match status" value="1"/>
</dbReference>
<evidence type="ECO:0000256" key="3">
    <source>
        <dbReference type="ARBA" id="ARBA00022448"/>
    </source>
</evidence>
<dbReference type="GO" id="GO:0030620">
    <property type="term" value="F:U2 snRNA binding"/>
    <property type="evidence" value="ECO:0007669"/>
    <property type="project" value="EnsemblFungi"/>
</dbReference>
<dbReference type="GO" id="GO:0015288">
    <property type="term" value="F:porin activity"/>
    <property type="evidence" value="ECO:0007669"/>
    <property type="project" value="EnsemblFungi"/>
</dbReference>
<feature type="non-terminal residue" evidence="10">
    <location>
        <position position="1"/>
    </location>
</feature>
<dbReference type="Gene3D" id="3.10.450.50">
    <property type="match status" value="1"/>
</dbReference>
<dbReference type="GO" id="GO:0005737">
    <property type="term" value="C:cytoplasm"/>
    <property type="evidence" value="ECO:0007669"/>
    <property type="project" value="EnsemblFungi"/>
</dbReference>
<feature type="domain" description="NTF2" evidence="8">
    <location>
        <begin position="282"/>
        <end position="468"/>
    </location>
</feature>
<dbReference type="SMART" id="SM00804">
    <property type="entry name" value="TAP_C"/>
    <property type="match status" value="1"/>
</dbReference>
<evidence type="ECO:0000256" key="4">
    <source>
        <dbReference type="ARBA" id="ARBA00022614"/>
    </source>
</evidence>
<dbReference type="GO" id="GO:0000056">
    <property type="term" value="P:ribosomal small subunit export from nucleus"/>
    <property type="evidence" value="ECO:0007669"/>
    <property type="project" value="EnsemblFungi"/>
</dbReference>
<keyword evidence="5" id="KW-0677">Repeat</keyword>
<evidence type="ECO:0000256" key="7">
    <source>
        <dbReference type="ARBA" id="ARBA00023242"/>
    </source>
</evidence>
<organism evidence="10 11">
    <name type="scientific">Pichia membranifaciens NRRL Y-2026</name>
    <dbReference type="NCBI Taxonomy" id="763406"/>
    <lineage>
        <taxon>Eukaryota</taxon>
        <taxon>Fungi</taxon>
        <taxon>Dikarya</taxon>
        <taxon>Ascomycota</taxon>
        <taxon>Saccharomycotina</taxon>
        <taxon>Pichiomycetes</taxon>
        <taxon>Pichiales</taxon>
        <taxon>Pichiaceae</taxon>
        <taxon>Pichia</taxon>
    </lineage>
</organism>
<dbReference type="OrthoDB" id="25872at2759"/>
<dbReference type="Pfam" id="PF03943">
    <property type="entry name" value="TAP_C"/>
    <property type="match status" value="1"/>
</dbReference>